<evidence type="ECO:0000313" key="4">
    <source>
        <dbReference type="EMBL" id="TCM69163.1"/>
    </source>
</evidence>
<evidence type="ECO:0000259" key="2">
    <source>
        <dbReference type="Pfam" id="PF01370"/>
    </source>
</evidence>
<dbReference type="Gene3D" id="3.40.50.720">
    <property type="entry name" value="NAD(P)-binding Rossmann-like Domain"/>
    <property type="match status" value="1"/>
</dbReference>
<feature type="domain" description="NAD-dependent epimerase/dehydratase" evidence="2">
    <location>
        <begin position="6"/>
        <end position="224"/>
    </location>
</feature>
<dbReference type="InterPro" id="IPR010099">
    <property type="entry name" value="SDR39U1"/>
</dbReference>
<dbReference type="InterPro" id="IPR036291">
    <property type="entry name" value="NAD(P)-bd_dom_sf"/>
</dbReference>
<evidence type="ECO:0000259" key="3">
    <source>
        <dbReference type="Pfam" id="PF08338"/>
    </source>
</evidence>
<comment type="caution">
    <text evidence="4">The sequence shown here is derived from an EMBL/GenBank/DDBJ whole genome shotgun (WGS) entry which is preliminary data.</text>
</comment>
<dbReference type="NCBIfam" id="TIGR01777">
    <property type="entry name" value="yfcH"/>
    <property type="match status" value="1"/>
</dbReference>
<dbReference type="OrthoDB" id="9801773at2"/>
<dbReference type="EMBL" id="SLVJ01000003">
    <property type="protein sequence ID" value="TCM69163.1"/>
    <property type="molecule type" value="Genomic_DNA"/>
</dbReference>
<dbReference type="AlphaFoldDB" id="A0A4R1Y950"/>
<reference evidence="4 5" key="1">
    <citation type="submission" date="2019-03" db="EMBL/GenBank/DDBJ databases">
        <title>Genomic analyses of the natural microbiome of Caenorhabditis elegans.</title>
        <authorList>
            <person name="Samuel B."/>
        </authorList>
    </citation>
    <scope>NUCLEOTIDE SEQUENCE [LARGE SCALE GENOMIC DNA]</scope>
    <source>
        <strain evidence="4 5">JUb89</strain>
    </source>
</reference>
<dbReference type="Proteomes" id="UP000294963">
    <property type="component" value="Unassembled WGS sequence"/>
</dbReference>
<evidence type="ECO:0000256" key="1">
    <source>
        <dbReference type="ARBA" id="ARBA00009353"/>
    </source>
</evidence>
<sequence>MKHNTVLVTGATGFIGSHLLKYLLERGYQVIALTRRPTPPFLHPQLSWLQHLKHLKHHAIDYVVNLAGESIGHGRWTTTRKKCLINSRVETTHALYLYLEQNKIYPERIISGSAVGYYGIDPTEQWQHSCSEDSPPQEIFISTLCQDWERAALNFINQHTKIIRLGVVIGQNGGILPQLLLPIKLNLFHRIGHGRQPFVWIHLKDVLSAIEFLMLNDTPFNIYNLVAPAKNTQRDFAQLAAIYMKRKPFLPLPSTILKLYLGEQSQLMLNGQYVLSTSLEAAGFHFNYPQLAIALKDILGEP</sequence>
<name>A0A4R1Y950_ACICA</name>
<dbReference type="Pfam" id="PF01370">
    <property type="entry name" value="Epimerase"/>
    <property type="match status" value="1"/>
</dbReference>
<organism evidence="4 5">
    <name type="scientific">Acinetobacter calcoaceticus</name>
    <dbReference type="NCBI Taxonomy" id="471"/>
    <lineage>
        <taxon>Bacteria</taxon>
        <taxon>Pseudomonadati</taxon>
        <taxon>Pseudomonadota</taxon>
        <taxon>Gammaproteobacteria</taxon>
        <taxon>Moraxellales</taxon>
        <taxon>Moraxellaceae</taxon>
        <taxon>Acinetobacter</taxon>
        <taxon>Acinetobacter calcoaceticus/baumannii complex</taxon>
    </lineage>
</organism>
<feature type="domain" description="DUF1731" evidence="3">
    <location>
        <begin position="253"/>
        <end position="298"/>
    </location>
</feature>
<evidence type="ECO:0000313" key="5">
    <source>
        <dbReference type="Proteomes" id="UP000294963"/>
    </source>
</evidence>
<gene>
    <name evidence="4" type="ORF">EC844_103108</name>
</gene>
<dbReference type="PANTHER" id="PTHR11092:SF0">
    <property type="entry name" value="EPIMERASE FAMILY PROTEIN SDR39U1"/>
    <property type="match status" value="1"/>
</dbReference>
<dbReference type="PANTHER" id="PTHR11092">
    <property type="entry name" value="SUGAR NUCLEOTIDE EPIMERASE RELATED"/>
    <property type="match status" value="1"/>
</dbReference>
<comment type="similarity">
    <text evidence="1">Belongs to the NAD(P)-dependent epimerase/dehydratase family. SDR39U1 subfamily.</text>
</comment>
<protein>
    <recommendedName>
        <fullName evidence="6">TIGR01777 family protein</fullName>
    </recommendedName>
</protein>
<dbReference type="Pfam" id="PF08338">
    <property type="entry name" value="DUF1731"/>
    <property type="match status" value="1"/>
</dbReference>
<accession>A0A4R1Y950</accession>
<dbReference type="InterPro" id="IPR013549">
    <property type="entry name" value="DUF1731"/>
</dbReference>
<dbReference type="InterPro" id="IPR001509">
    <property type="entry name" value="Epimerase_deHydtase"/>
</dbReference>
<proteinExistence type="inferred from homology"/>
<keyword evidence="5" id="KW-1185">Reference proteome</keyword>
<dbReference type="SUPFAM" id="SSF51735">
    <property type="entry name" value="NAD(P)-binding Rossmann-fold domains"/>
    <property type="match status" value="1"/>
</dbReference>
<evidence type="ECO:0008006" key="6">
    <source>
        <dbReference type="Google" id="ProtNLM"/>
    </source>
</evidence>